<dbReference type="Gene3D" id="3.40.630.30">
    <property type="match status" value="1"/>
</dbReference>
<gene>
    <name evidence="2" type="ORF">A9Q68_06135</name>
</gene>
<dbReference type="RefSeq" id="WP_071793815.1">
    <property type="nucleotide sequence ID" value="NZ_LZDD01000002.1"/>
</dbReference>
<dbReference type="PANTHER" id="PTHR43415:SF3">
    <property type="entry name" value="GNAT-FAMILY ACETYLTRANSFERASE"/>
    <property type="match status" value="1"/>
</dbReference>
<dbReference type="InterPro" id="IPR000182">
    <property type="entry name" value="GNAT_dom"/>
</dbReference>
<evidence type="ECO:0000313" key="3">
    <source>
        <dbReference type="Proteomes" id="UP000182015"/>
    </source>
</evidence>
<dbReference type="PANTHER" id="PTHR43415">
    <property type="entry name" value="SPERMIDINE N(1)-ACETYLTRANSFERASE"/>
    <property type="match status" value="1"/>
</dbReference>
<dbReference type="GO" id="GO:0016747">
    <property type="term" value="F:acyltransferase activity, transferring groups other than amino-acyl groups"/>
    <property type="evidence" value="ECO:0007669"/>
    <property type="project" value="InterPro"/>
</dbReference>
<dbReference type="SUPFAM" id="SSF55729">
    <property type="entry name" value="Acyl-CoA N-acyltransferases (Nat)"/>
    <property type="match status" value="1"/>
</dbReference>
<evidence type="ECO:0000259" key="1">
    <source>
        <dbReference type="PROSITE" id="PS51186"/>
    </source>
</evidence>
<dbReference type="STRING" id="1856638.A9Q68_06135"/>
<keyword evidence="3" id="KW-1185">Reference proteome</keyword>
<reference evidence="3" key="1">
    <citation type="submission" date="2016-06" db="EMBL/GenBank/DDBJ databases">
        <authorList>
            <person name="de Vries S.P.W."/>
            <person name="Hadjirin N.F."/>
            <person name="Lay E.M."/>
            <person name="Zadoks R.N."/>
            <person name="Peacock S.J."/>
            <person name="Parkhill J."/>
            <person name="Grant A.J."/>
            <person name="Mcdougall S."/>
            <person name="Holmes M.A."/>
        </authorList>
    </citation>
    <scope>NUCLEOTIDE SEQUENCE [LARGE SCALE GENOMIC DNA]</scope>
    <source>
        <strain evidence="3">NZ1587</strain>
    </source>
</reference>
<accession>A0A1L8MLE5</accession>
<proteinExistence type="predicted"/>
<dbReference type="AlphaFoldDB" id="A0A1L8MLE5"/>
<protein>
    <submittedName>
        <fullName evidence="2">GNAT family acetyltransferase</fullName>
    </submittedName>
</protein>
<dbReference type="CDD" id="cd04301">
    <property type="entry name" value="NAT_SF"/>
    <property type="match status" value="1"/>
</dbReference>
<dbReference type="OrthoDB" id="948250at2"/>
<sequence>MPEANVIIEEAQASDAPAIQELIKQLSNETDFITETESLISVPINRLAEQLEKLTESPKELCLLLKVDNHPVGLLNISNSHQADSDHIGELFIAIKAPFQGYGLGQDLLAIAIDWAIEIDFLKKIELEVQVENQKAIHIYEKFGFEIEGKRKLAVKTKDGEFRDVYLMGRILEN</sequence>
<dbReference type="InterPro" id="IPR016181">
    <property type="entry name" value="Acyl_CoA_acyltransferase"/>
</dbReference>
<dbReference type="Proteomes" id="UP000182015">
    <property type="component" value="Unassembled WGS sequence"/>
</dbReference>
<comment type="caution">
    <text evidence="2">The sequence shown here is derived from an EMBL/GenBank/DDBJ whole genome shotgun (WGS) entry which is preliminary data.</text>
</comment>
<dbReference type="Pfam" id="PF00583">
    <property type="entry name" value="Acetyltransf_1"/>
    <property type="match status" value="1"/>
</dbReference>
<dbReference type="PROSITE" id="PS51186">
    <property type="entry name" value="GNAT"/>
    <property type="match status" value="1"/>
</dbReference>
<feature type="domain" description="N-acetyltransferase" evidence="1">
    <location>
        <begin position="6"/>
        <end position="173"/>
    </location>
</feature>
<name>A0A1L8MLE5_9STRE</name>
<dbReference type="EMBL" id="LZDD01000002">
    <property type="protein sequence ID" value="OJF71559.1"/>
    <property type="molecule type" value="Genomic_DNA"/>
</dbReference>
<keyword evidence="2" id="KW-0808">Transferase</keyword>
<organism evidence="2 3">
    <name type="scientific">Streptococcus bovimastitidis</name>
    <dbReference type="NCBI Taxonomy" id="1856638"/>
    <lineage>
        <taxon>Bacteria</taxon>
        <taxon>Bacillati</taxon>
        <taxon>Bacillota</taxon>
        <taxon>Bacilli</taxon>
        <taxon>Lactobacillales</taxon>
        <taxon>Streptococcaceae</taxon>
        <taxon>Streptococcus</taxon>
    </lineage>
</organism>
<evidence type="ECO:0000313" key="2">
    <source>
        <dbReference type="EMBL" id="OJF71559.1"/>
    </source>
</evidence>